<dbReference type="Proteomes" id="UP000471216">
    <property type="component" value="Unassembled WGS sequence"/>
</dbReference>
<proteinExistence type="predicted"/>
<feature type="transmembrane region" description="Helical" evidence="1">
    <location>
        <begin position="33"/>
        <end position="54"/>
    </location>
</feature>
<name>A0A174TP89_PARDI</name>
<sequence>MKKELGKYLLDISKLVFAGVILAGIMSSNVNKWVLFLIGGVVCIITLLFGLRLVTTKDKEV</sequence>
<dbReference type="RefSeq" id="WP_057328193.1">
    <property type="nucleotide sequence ID" value="NZ_CAXVLJ010000012.1"/>
</dbReference>
<evidence type="ECO:0000313" key="2">
    <source>
        <dbReference type="EMBL" id="CUQ10261.1"/>
    </source>
</evidence>
<evidence type="ECO:0000256" key="1">
    <source>
        <dbReference type="SAM" id="Phobius"/>
    </source>
</evidence>
<dbReference type="AlphaFoldDB" id="A0A174TP89"/>
<keyword evidence="1" id="KW-0472">Membrane</keyword>
<evidence type="ECO:0000313" key="8">
    <source>
        <dbReference type="Proteomes" id="UP000195950"/>
    </source>
</evidence>
<organism evidence="2 7">
    <name type="scientific">Parabacteroides distasonis</name>
    <dbReference type="NCBI Taxonomy" id="823"/>
    <lineage>
        <taxon>Bacteria</taxon>
        <taxon>Pseudomonadati</taxon>
        <taxon>Bacteroidota</taxon>
        <taxon>Bacteroidia</taxon>
        <taxon>Bacteroidales</taxon>
        <taxon>Tannerellaceae</taxon>
        <taxon>Parabacteroides</taxon>
    </lineage>
</organism>
<gene>
    <name evidence="5" type="ORF">B5F32_02435</name>
    <name evidence="2" type="ORF">ERS852560_01428</name>
    <name evidence="6" type="ORF">FSA05_03830</name>
    <name evidence="4" type="ORF">GKD54_06935</name>
    <name evidence="3" type="ORF">GKD58_04735</name>
</gene>
<dbReference type="Pfam" id="PF20482">
    <property type="entry name" value="DUF6722"/>
    <property type="match status" value="1"/>
</dbReference>
<dbReference type="Proteomes" id="UP000315827">
    <property type="component" value="Unassembled WGS sequence"/>
</dbReference>
<reference evidence="10 11" key="4">
    <citation type="journal article" date="2019" name="Nat. Med.">
        <title>A library of human gut bacterial isolates paired with longitudinal multiomics data enables mechanistic microbiome research.</title>
        <authorList>
            <person name="Poyet M."/>
            <person name="Groussin M."/>
            <person name="Gibbons S.M."/>
            <person name="Avila-Pacheco J."/>
            <person name="Jiang X."/>
            <person name="Kearney S.M."/>
            <person name="Perrotta A.R."/>
            <person name="Berdy B."/>
            <person name="Zhao S."/>
            <person name="Lieberman T.D."/>
            <person name="Swanson P.K."/>
            <person name="Smith M."/>
            <person name="Roesemann S."/>
            <person name="Alexander J.E."/>
            <person name="Rich S.A."/>
            <person name="Livny J."/>
            <person name="Vlamakis H."/>
            <person name="Clish C."/>
            <person name="Bullock K."/>
            <person name="Deik A."/>
            <person name="Scott J."/>
            <person name="Pierce K.A."/>
            <person name="Xavier R.J."/>
            <person name="Alm E.J."/>
        </authorList>
    </citation>
    <scope>NUCLEOTIDE SEQUENCE [LARGE SCALE GENOMIC DNA]</scope>
    <source>
        <strain evidence="4 11">BIOML-A10</strain>
        <strain evidence="3 10">BIOML-A11</strain>
    </source>
</reference>
<reference evidence="6 9" key="5">
    <citation type="submission" date="2019-07" db="EMBL/GenBank/DDBJ databases">
        <title>Genome sequencing of Parabacteroides distasonis iSURF_7.</title>
        <authorList>
            <person name="Degefu H.N."/>
            <person name="Ruoff K.L."/>
            <person name="Price C.E."/>
            <person name="Valls R.A."/>
            <person name="O'Toole G.A."/>
        </authorList>
    </citation>
    <scope>NUCLEOTIDE SEQUENCE [LARGE SCALE GENOMIC DNA]</scope>
    <source>
        <strain evidence="6 9">CFPLTA003_1B</strain>
    </source>
</reference>
<evidence type="ECO:0000313" key="4">
    <source>
        <dbReference type="EMBL" id="MRZ05957.1"/>
    </source>
</evidence>
<dbReference type="InterPro" id="IPR046568">
    <property type="entry name" value="DUF6722"/>
</dbReference>
<accession>A0A174TP89</accession>
<evidence type="ECO:0000313" key="6">
    <source>
        <dbReference type="EMBL" id="TWV63272.1"/>
    </source>
</evidence>
<reference evidence="8" key="2">
    <citation type="submission" date="2017-04" db="EMBL/GenBank/DDBJ databases">
        <title>Function of individual gut microbiota members based on whole genome sequencing of pure cultures obtained from chicken caecum.</title>
        <authorList>
            <person name="Medvecky M."/>
            <person name="Cejkova D."/>
            <person name="Polansky O."/>
            <person name="Karasova D."/>
            <person name="Kubasova T."/>
            <person name="Cizek A."/>
            <person name="Rychlik I."/>
        </authorList>
    </citation>
    <scope>NUCLEOTIDE SEQUENCE [LARGE SCALE GENOMIC DNA]</scope>
    <source>
        <strain evidence="8">An199</strain>
    </source>
</reference>
<dbReference type="Proteomes" id="UP000095332">
    <property type="component" value="Unassembled WGS sequence"/>
</dbReference>
<evidence type="ECO:0000313" key="9">
    <source>
        <dbReference type="Proteomes" id="UP000315827"/>
    </source>
</evidence>
<feature type="transmembrane region" description="Helical" evidence="1">
    <location>
        <begin position="9"/>
        <end position="27"/>
    </location>
</feature>
<protein>
    <recommendedName>
        <fullName evidence="12">ABC transporter permease</fullName>
    </recommendedName>
</protein>
<evidence type="ECO:0000313" key="11">
    <source>
        <dbReference type="Proteomes" id="UP000471216"/>
    </source>
</evidence>
<dbReference type="EMBL" id="VOHW01000002">
    <property type="protein sequence ID" value="TWV63272.1"/>
    <property type="molecule type" value="Genomic_DNA"/>
</dbReference>
<evidence type="ECO:0000313" key="3">
    <source>
        <dbReference type="EMBL" id="MRY83581.1"/>
    </source>
</evidence>
<evidence type="ECO:0008006" key="12">
    <source>
        <dbReference type="Google" id="ProtNLM"/>
    </source>
</evidence>
<dbReference type="EMBL" id="NFJX01000002">
    <property type="protein sequence ID" value="OUP21884.1"/>
    <property type="molecule type" value="Genomic_DNA"/>
</dbReference>
<dbReference type="EMBL" id="WKMX01000005">
    <property type="protein sequence ID" value="MRZ05957.1"/>
    <property type="molecule type" value="Genomic_DNA"/>
</dbReference>
<dbReference type="Proteomes" id="UP000450599">
    <property type="component" value="Unassembled WGS sequence"/>
</dbReference>
<evidence type="ECO:0000313" key="5">
    <source>
        <dbReference type="EMBL" id="OUP21884.1"/>
    </source>
</evidence>
<reference evidence="2 7" key="1">
    <citation type="submission" date="2015-09" db="EMBL/GenBank/DDBJ databases">
        <authorList>
            <consortium name="Pathogen Informatics"/>
        </authorList>
    </citation>
    <scope>NUCLEOTIDE SEQUENCE [LARGE SCALE GENOMIC DNA]</scope>
    <source>
        <strain evidence="2 7">2789STDY5834948</strain>
    </source>
</reference>
<evidence type="ECO:0000313" key="10">
    <source>
        <dbReference type="Proteomes" id="UP000450599"/>
    </source>
</evidence>
<dbReference type="EMBL" id="CZBM01000004">
    <property type="protein sequence ID" value="CUQ10261.1"/>
    <property type="molecule type" value="Genomic_DNA"/>
</dbReference>
<dbReference type="Proteomes" id="UP000195950">
    <property type="component" value="Unassembled WGS sequence"/>
</dbReference>
<evidence type="ECO:0000313" key="7">
    <source>
        <dbReference type="Proteomes" id="UP000095332"/>
    </source>
</evidence>
<keyword evidence="1" id="KW-1133">Transmembrane helix</keyword>
<reference evidence="5" key="3">
    <citation type="journal article" date="2018" name="BMC Genomics">
        <title>Whole genome sequencing and function prediction of 133 gut anaerobes isolated from chicken caecum in pure cultures.</title>
        <authorList>
            <person name="Medvecky M."/>
            <person name="Cejkova D."/>
            <person name="Polansky O."/>
            <person name="Karasova D."/>
            <person name="Kubasova T."/>
            <person name="Cizek A."/>
            <person name="Rychlik I."/>
        </authorList>
    </citation>
    <scope>NUCLEOTIDE SEQUENCE</scope>
    <source>
        <strain evidence="5">An199</strain>
    </source>
</reference>
<keyword evidence="1" id="KW-0812">Transmembrane</keyword>
<dbReference type="EMBL" id="WKMW01000003">
    <property type="protein sequence ID" value="MRY83581.1"/>
    <property type="molecule type" value="Genomic_DNA"/>
</dbReference>